<dbReference type="InterPro" id="IPR043502">
    <property type="entry name" value="DNA/RNA_pol_sf"/>
</dbReference>
<dbReference type="CDD" id="cd09274">
    <property type="entry name" value="RNase_HI_RT_Ty3"/>
    <property type="match status" value="1"/>
</dbReference>
<dbReference type="PANTHER" id="PTHR34072">
    <property type="entry name" value="ENZYMATIC POLYPROTEIN-RELATED"/>
    <property type="match status" value="1"/>
</dbReference>
<dbReference type="PANTHER" id="PTHR34072:SF42">
    <property type="entry name" value="INTEGRASE CATALYTIC DOMAIN-CONTAINING PROTEIN"/>
    <property type="match status" value="1"/>
</dbReference>
<dbReference type="InterPro" id="IPR041577">
    <property type="entry name" value="RT_RNaseH_2"/>
</dbReference>
<name>A0A4W5QYB6_9TELE</name>
<organism evidence="2 3">
    <name type="scientific">Hucho hucho</name>
    <name type="common">huchen</name>
    <dbReference type="NCBI Taxonomy" id="62062"/>
    <lineage>
        <taxon>Eukaryota</taxon>
        <taxon>Metazoa</taxon>
        <taxon>Chordata</taxon>
        <taxon>Craniata</taxon>
        <taxon>Vertebrata</taxon>
        <taxon>Euteleostomi</taxon>
        <taxon>Actinopterygii</taxon>
        <taxon>Neopterygii</taxon>
        <taxon>Teleostei</taxon>
        <taxon>Protacanthopterygii</taxon>
        <taxon>Salmoniformes</taxon>
        <taxon>Salmonidae</taxon>
        <taxon>Salmoninae</taxon>
        <taxon>Hucho</taxon>
    </lineage>
</organism>
<reference evidence="2" key="3">
    <citation type="submission" date="2025-09" db="UniProtKB">
        <authorList>
            <consortium name="Ensembl"/>
        </authorList>
    </citation>
    <scope>IDENTIFICATION</scope>
</reference>
<dbReference type="Gene3D" id="3.10.20.370">
    <property type="match status" value="1"/>
</dbReference>
<keyword evidence="3" id="KW-1185">Reference proteome</keyword>
<dbReference type="Gene3D" id="3.30.70.270">
    <property type="match status" value="1"/>
</dbReference>
<dbReference type="AlphaFoldDB" id="A0A4W5QYB6"/>
<dbReference type="InterPro" id="IPR043128">
    <property type="entry name" value="Rev_trsase/Diguanyl_cyclase"/>
</dbReference>
<evidence type="ECO:0000313" key="2">
    <source>
        <dbReference type="Ensembl" id="ENSHHUP00000078855.1"/>
    </source>
</evidence>
<dbReference type="Proteomes" id="UP000314982">
    <property type="component" value="Unassembled WGS sequence"/>
</dbReference>
<dbReference type="SUPFAM" id="SSF56672">
    <property type="entry name" value="DNA/RNA polymerases"/>
    <property type="match status" value="1"/>
</dbReference>
<sequence>FIRDYSRLAAPLTTLSFTPFHWSPEAEAAFWELKHRFTSAPILTQPDPKLQFVLEVDASDTGVGAVLSQRSPSDQKLHPCAFLSRKLSPAKRNFDVGNRELLAVKLALEEWRHWLEGSVIPFIVWTDHKNLAYIQSAKRLNSRQARWALFFGRFNFTLTYRPGSKNTKPDALSRQFTADNTSSEPETIMPSSCIVAAVSWQIEYRVRQAQLNQPDPRNGEAQQYCSFQVWKLQYAV</sequence>
<protein>
    <recommendedName>
        <fullName evidence="1">Reverse transcriptase/retrotransposon-derived protein RNase H-like domain-containing protein</fullName>
    </recommendedName>
</protein>
<evidence type="ECO:0000313" key="3">
    <source>
        <dbReference type="Proteomes" id="UP000314982"/>
    </source>
</evidence>
<accession>A0A4W5QYB6</accession>
<reference evidence="3" key="1">
    <citation type="submission" date="2018-06" db="EMBL/GenBank/DDBJ databases">
        <title>Genome assembly of Danube salmon.</title>
        <authorList>
            <person name="Macqueen D.J."/>
            <person name="Gundappa M.K."/>
        </authorList>
    </citation>
    <scope>NUCLEOTIDE SEQUENCE [LARGE SCALE GENOMIC DNA]</scope>
</reference>
<dbReference type="STRING" id="62062.ENSHHUP00000078855"/>
<dbReference type="GeneTree" id="ENSGT00970000195940"/>
<feature type="domain" description="Reverse transcriptase/retrotransposon-derived protein RNase H-like" evidence="1">
    <location>
        <begin position="22"/>
        <end position="118"/>
    </location>
</feature>
<reference evidence="2" key="2">
    <citation type="submission" date="2025-08" db="UniProtKB">
        <authorList>
            <consortium name="Ensembl"/>
        </authorList>
    </citation>
    <scope>IDENTIFICATION</scope>
</reference>
<proteinExistence type="predicted"/>
<dbReference type="Ensembl" id="ENSHHUT00000081402.1">
    <property type="protein sequence ID" value="ENSHHUP00000078855.1"/>
    <property type="gene ID" value="ENSHHUG00000046012.1"/>
</dbReference>
<evidence type="ECO:0000259" key="1">
    <source>
        <dbReference type="Pfam" id="PF17919"/>
    </source>
</evidence>
<dbReference type="Pfam" id="PF17919">
    <property type="entry name" value="RT_RNaseH_2"/>
    <property type="match status" value="1"/>
</dbReference>
<dbReference type="FunFam" id="3.10.20.370:FF:000003">
    <property type="entry name" value="Transposon Tf2-6 polyprotein"/>
    <property type="match status" value="1"/>
</dbReference>